<dbReference type="PANTHER" id="PTHR10579">
    <property type="entry name" value="CALCIUM-ACTIVATED CHLORIDE CHANNEL REGULATOR"/>
    <property type="match status" value="1"/>
</dbReference>
<dbReference type="PROSITE" id="PS50234">
    <property type="entry name" value="VWFA"/>
    <property type="match status" value="1"/>
</dbReference>
<dbReference type="SUPFAM" id="SSF53300">
    <property type="entry name" value="vWA-like"/>
    <property type="match status" value="1"/>
</dbReference>
<feature type="domain" description="VWFA" evidence="4">
    <location>
        <begin position="34"/>
        <end position="220"/>
    </location>
</feature>
<name>A0ABP9K4J8_9NOCA</name>
<keyword evidence="2" id="KW-0472">Membrane</keyword>
<dbReference type="EMBL" id="BAABJM010000002">
    <property type="protein sequence ID" value="GAA5050821.1"/>
    <property type="molecule type" value="Genomic_DNA"/>
</dbReference>
<reference evidence="6" key="1">
    <citation type="journal article" date="2019" name="Int. J. Syst. Evol. Microbiol.">
        <title>The Global Catalogue of Microorganisms (GCM) 10K type strain sequencing project: providing services to taxonomists for standard genome sequencing and annotation.</title>
        <authorList>
            <consortium name="The Broad Institute Genomics Platform"/>
            <consortium name="The Broad Institute Genome Sequencing Center for Infectious Disease"/>
            <person name="Wu L."/>
            <person name="Ma J."/>
        </authorList>
    </citation>
    <scope>NUCLEOTIDE SEQUENCE [LARGE SCALE GENOMIC DNA]</scope>
    <source>
        <strain evidence="6">JCM 18298</strain>
    </source>
</reference>
<keyword evidence="2" id="KW-0812">Transmembrane</keyword>
<dbReference type="InterPro" id="IPR036465">
    <property type="entry name" value="vWFA_dom_sf"/>
</dbReference>
<keyword evidence="2" id="KW-1133">Transmembrane helix</keyword>
<organism evidence="5 6">
    <name type="scientific">Nocardia callitridis</name>
    <dbReference type="NCBI Taxonomy" id="648753"/>
    <lineage>
        <taxon>Bacteria</taxon>
        <taxon>Bacillati</taxon>
        <taxon>Actinomycetota</taxon>
        <taxon>Actinomycetes</taxon>
        <taxon>Mycobacteriales</taxon>
        <taxon>Nocardiaceae</taxon>
        <taxon>Nocardia</taxon>
    </lineage>
</organism>
<evidence type="ECO:0000313" key="5">
    <source>
        <dbReference type="EMBL" id="GAA5050821.1"/>
    </source>
</evidence>
<keyword evidence="3" id="KW-0732">Signal</keyword>
<dbReference type="Gene3D" id="3.40.50.410">
    <property type="entry name" value="von Willebrand factor, type A domain"/>
    <property type="match status" value="1"/>
</dbReference>
<feature type="transmembrane region" description="Helical" evidence="2">
    <location>
        <begin position="597"/>
        <end position="618"/>
    </location>
</feature>
<dbReference type="Proteomes" id="UP001500603">
    <property type="component" value="Unassembled WGS sequence"/>
</dbReference>
<keyword evidence="6" id="KW-1185">Reference proteome</keyword>
<evidence type="ECO:0000256" key="1">
    <source>
        <dbReference type="SAM" id="MobiDB-lite"/>
    </source>
</evidence>
<gene>
    <name evidence="5" type="ORF">GCM10023318_21490</name>
</gene>
<dbReference type="Pfam" id="PF13519">
    <property type="entry name" value="VWA_2"/>
    <property type="match status" value="1"/>
</dbReference>
<dbReference type="SMART" id="SM00327">
    <property type="entry name" value="VWA"/>
    <property type="match status" value="1"/>
</dbReference>
<protein>
    <submittedName>
        <fullName evidence="5">VWA domain-containing protein</fullName>
    </submittedName>
</protein>
<evidence type="ECO:0000259" key="4">
    <source>
        <dbReference type="PROSITE" id="PS50234"/>
    </source>
</evidence>
<evidence type="ECO:0000256" key="2">
    <source>
        <dbReference type="SAM" id="Phobius"/>
    </source>
</evidence>
<feature type="region of interest" description="Disordered" evidence="1">
    <location>
        <begin position="561"/>
        <end position="584"/>
    </location>
</feature>
<dbReference type="PANTHER" id="PTHR10579:SF43">
    <property type="entry name" value="ZINC FINGER (C3HC4-TYPE RING FINGER) FAMILY PROTEIN"/>
    <property type="match status" value="1"/>
</dbReference>
<dbReference type="RefSeq" id="WP_345495102.1">
    <property type="nucleotide sequence ID" value="NZ_BAABJM010000002.1"/>
</dbReference>
<comment type="caution">
    <text evidence="5">The sequence shown here is derived from an EMBL/GenBank/DDBJ whole genome shotgun (WGS) entry which is preliminary data.</text>
</comment>
<proteinExistence type="predicted"/>
<accession>A0ABP9K4J8</accession>
<evidence type="ECO:0000256" key="3">
    <source>
        <dbReference type="SAM" id="SignalP"/>
    </source>
</evidence>
<feature type="signal peptide" evidence="3">
    <location>
        <begin position="1"/>
        <end position="25"/>
    </location>
</feature>
<feature type="chain" id="PRO_5047521190" evidence="3">
    <location>
        <begin position="26"/>
        <end position="626"/>
    </location>
</feature>
<sequence>MSRLTKSLAAAGLTALVVTASPAHAQEREPGYAPTMVVLDASGSMNADDPSGGTKMDAAKTAVRDFVDAAPTTSKVGLTAYGTATGSSDAEKTAGCTDVRVLREVDTLDQGALTAAVDGIRASGYTPIGASLREAAAALPNSGPRSVVLVSDGVDTCAPPDPCAVAQELHEQGVDLVVHAIGFGVDAASRAQLTCIAQQTGGTYTDAADGPALKRVLPRVSQAALRTYQSTGTAITGTETYNGAPVATPGQYLDTLGQKRAQYYAVDVPQGATAYFGATVSFPRVQHDAPNGDTSALAVRVYDADGADCHGFESESVVNSSHGAALTISKTWDGATEAKSGDRKCRGGGRYYFSLEWSTVADNMPERTPVELLVGIEPAVTDPGPATATGDSPFTEPTGEPTAAVGGGSFNVAGTLPSSGSYTDTLQRGEFVFYRVRLDWGQGLAYRVRYEGTGSRGVDGISNATTTLYSPFRAEIDHSFTSYTGETTALPNNDPALTTAKVRYANRTADAHEDRSQSVPGWYYIAVKLGPAREESAGTPVPISIDVAVSGQPEPGPIYQSNTAGDVFGEKGTPSGTDSTASTVAATKGDEDSATGMIALAAGAAVLLVLVGGGAFAWRKRKAARR</sequence>
<dbReference type="InterPro" id="IPR002035">
    <property type="entry name" value="VWF_A"/>
</dbReference>
<feature type="compositionally biased region" description="Polar residues" evidence="1">
    <location>
        <begin position="574"/>
        <end position="584"/>
    </location>
</feature>
<evidence type="ECO:0000313" key="6">
    <source>
        <dbReference type="Proteomes" id="UP001500603"/>
    </source>
</evidence>
<feature type="region of interest" description="Disordered" evidence="1">
    <location>
        <begin position="379"/>
        <end position="400"/>
    </location>
</feature>
<dbReference type="InterPro" id="IPR051266">
    <property type="entry name" value="CLCR"/>
</dbReference>